<dbReference type="SMART" id="SM00020">
    <property type="entry name" value="Tryp_SPc"/>
    <property type="match status" value="1"/>
</dbReference>
<dbReference type="PROSITE" id="PS50240">
    <property type="entry name" value="TRYPSIN_DOM"/>
    <property type="match status" value="1"/>
</dbReference>
<evidence type="ECO:0000256" key="1">
    <source>
        <dbReference type="SAM" id="SignalP"/>
    </source>
</evidence>
<evidence type="ECO:0000313" key="3">
    <source>
        <dbReference type="EMBL" id="KOB77797.1"/>
    </source>
</evidence>
<feature type="domain" description="Peptidase S1" evidence="2">
    <location>
        <begin position="138"/>
        <end position="373"/>
    </location>
</feature>
<dbReference type="InterPro" id="IPR051333">
    <property type="entry name" value="CLIP_Serine_Protease"/>
</dbReference>
<proteinExistence type="predicted"/>
<dbReference type="PROSITE" id="PS00134">
    <property type="entry name" value="TRYPSIN_HIS"/>
    <property type="match status" value="1"/>
</dbReference>
<feature type="chain" id="PRO_5005573426" evidence="1">
    <location>
        <begin position="23"/>
        <end position="402"/>
    </location>
</feature>
<sequence>MCRLNICIFFVIVCTVNVNSMALKGPVLTRYDPCGLGVIHFDRIKDQYWGGVINFGLYSNLVEVETKLYFERPVEDKNNTVDAKRTSWSNLIVKHVAPIPHEYIFQVQVLDGNDTDVPVYNNHYAHVCGRRSLHRTELVSVRTEAKAGDWPWHVAMLISDPTTKVPKYDCGGSIISRTTVLTAGHCIYKNDKLLEPERVTVIAGTNKYKDLYQAGRQVLLFVQPICLWGPAYDKNVLFEKEAMMVGFGSTEDNKQSEVLRSSYLKIQNDSTCIAFKPHVYKKLMNDSQYNNHYAHVCGRRSLHRTELVSVRTEAKAGDWPWHVAMLISDPTTKVPKYDCGGSIISRTTVLTDLGIIKVNSFMYTEFVQPICLWGPAYDKNVLFEKEAMRSILATETAVEDLS</sequence>
<dbReference type="EMBL" id="JTDY01000303">
    <property type="protein sequence ID" value="KOB77797.1"/>
    <property type="molecule type" value="Genomic_DNA"/>
</dbReference>
<dbReference type="AlphaFoldDB" id="A0A0L7LQR8"/>
<dbReference type="PANTHER" id="PTHR24260">
    <property type="match status" value="1"/>
</dbReference>
<feature type="signal peptide" evidence="1">
    <location>
        <begin position="1"/>
        <end position="22"/>
    </location>
</feature>
<comment type="caution">
    <text evidence="3">The sequence shown here is derived from an EMBL/GenBank/DDBJ whole genome shotgun (WGS) entry which is preliminary data.</text>
</comment>
<dbReference type="GO" id="GO:0004252">
    <property type="term" value="F:serine-type endopeptidase activity"/>
    <property type="evidence" value="ECO:0007669"/>
    <property type="project" value="InterPro"/>
</dbReference>
<organism evidence="3 4">
    <name type="scientific">Operophtera brumata</name>
    <name type="common">Winter moth</name>
    <name type="synonym">Phalaena brumata</name>
    <dbReference type="NCBI Taxonomy" id="104452"/>
    <lineage>
        <taxon>Eukaryota</taxon>
        <taxon>Metazoa</taxon>
        <taxon>Ecdysozoa</taxon>
        <taxon>Arthropoda</taxon>
        <taxon>Hexapoda</taxon>
        <taxon>Insecta</taxon>
        <taxon>Pterygota</taxon>
        <taxon>Neoptera</taxon>
        <taxon>Endopterygota</taxon>
        <taxon>Lepidoptera</taxon>
        <taxon>Glossata</taxon>
        <taxon>Ditrysia</taxon>
        <taxon>Geometroidea</taxon>
        <taxon>Geometridae</taxon>
        <taxon>Larentiinae</taxon>
        <taxon>Operophtera</taxon>
    </lineage>
</organism>
<dbReference type="Proteomes" id="UP000037510">
    <property type="component" value="Unassembled WGS sequence"/>
</dbReference>
<dbReference type="GO" id="GO:0006508">
    <property type="term" value="P:proteolysis"/>
    <property type="evidence" value="ECO:0007669"/>
    <property type="project" value="InterPro"/>
</dbReference>
<reference evidence="3 4" key="1">
    <citation type="journal article" date="2015" name="Genome Biol. Evol.">
        <title>The genome of winter moth (Operophtera brumata) provides a genomic perspective on sexual dimorphism and phenology.</title>
        <authorList>
            <person name="Derks M.F."/>
            <person name="Smit S."/>
            <person name="Salis L."/>
            <person name="Schijlen E."/>
            <person name="Bossers A."/>
            <person name="Mateman C."/>
            <person name="Pijl A.S."/>
            <person name="de Ridder D."/>
            <person name="Groenen M.A."/>
            <person name="Visser M.E."/>
            <person name="Megens H.J."/>
        </authorList>
    </citation>
    <scope>NUCLEOTIDE SEQUENCE [LARGE SCALE GENOMIC DNA]</scope>
    <source>
        <strain evidence="3">WM2013NL</strain>
        <tissue evidence="3">Head and thorax</tissue>
    </source>
</reference>
<dbReference type="PANTHER" id="PTHR24260:SF136">
    <property type="entry name" value="GH08193P-RELATED"/>
    <property type="match status" value="1"/>
</dbReference>
<dbReference type="SUPFAM" id="SSF50494">
    <property type="entry name" value="Trypsin-like serine proteases"/>
    <property type="match status" value="2"/>
</dbReference>
<keyword evidence="4" id="KW-1185">Reference proteome</keyword>
<name>A0A0L7LQR8_OPEBR</name>
<gene>
    <name evidence="3" type="ORF">OBRU01_03521</name>
</gene>
<dbReference type="InterPro" id="IPR009003">
    <property type="entry name" value="Peptidase_S1_PA"/>
</dbReference>
<dbReference type="InterPro" id="IPR018114">
    <property type="entry name" value="TRYPSIN_HIS"/>
</dbReference>
<evidence type="ECO:0000259" key="2">
    <source>
        <dbReference type="PROSITE" id="PS50240"/>
    </source>
</evidence>
<dbReference type="STRING" id="104452.A0A0L7LQR8"/>
<evidence type="ECO:0000313" key="4">
    <source>
        <dbReference type="Proteomes" id="UP000037510"/>
    </source>
</evidence>
<protein>
    <submittedName>
        <fullName evidence="3">Serine proteinase</fullName>
    </submittedName>
</protein>
<dbReference type="InterPro" id="IPR001254">
    <property type="entry name" value="Trypsin_dom"/>
</dbReference>
<accession>A0A0L7LQR8</accession>
<dbReference type="Pfam" id="PF00089">
    <property type="entry name" value="Trypsin"/>
    <property type="match status" value="1"/>
</dbReference>
<dbReference type="InterPro" id="IPR043504">
    <property type="entry name" value="Peptidase_S1_PA_chymotrypsin"/>
</dbReference>
<keyword evidence="1" id="KW-0732">Signal</keyword>
<dbReference type="Gene3D" id="2.40.10.10">
    <property type="entry name" value="Trypsin-like serine proteases"/>
    <property type="match status" value="3"/>
</dbReference>